<dbReference type="PROSITE" id="PS51273">
    <property type="entry name" value="GATASE_TYPE_1"/>
    <property type="match status" value="1"/>
</dbReference>
<evidence type="ECO:0000313" key="1">
    <source>
        <dbReference type="EMBL" id="MPN54161.1"/>
    </source>
</evidence>
<dbReference type="EMBL" id="VSSQ01122108">
    <property type="protein sequence ID" value="MPN54161.1"/>
    <property type="molecule type" value="Genomic_DNA"/>
</dbReference>
<proteinExistence type="predicted"/>
<comment type="caution">
    <text evidence="1">The sequence shown here is derived from an EMBL/GenBank/DDBJ whole genome shotgun (WGS) entry which is preliminary data.</text>
</comment>
<reference evidence="1" key="1">
    <citation type="submission" date="2019-08" db="EMBL/GenBank/DDBJ databases">
        <authorList>
            <person name="Kucharzyk K."/>
            <person name="Murdoch R.W."/>
            <person name="Higgins S."/>
            <person name="Loffler F."/>
        </authorList>
    </citation>
    <scope>NUCLEOTIDE SEQUENCE</scope>
</reference>
<dbReference type="AlphaFoldDB" id="A0A645IRZ9"/>
<name>A0A645IRZ9_9ZZZZ</name>
<organism evidence="1">
    <name type="scientific">bioreactor metagenome</name>
    <dbReference type="NCBI Taxonomy" id="1076179"/>
    <lineage>
        <taxon>unclassified sequences</taxon>
        <taxon>metagenomes</taxon>
        <taxon>ecological metagenomes</taxon>
    </lineage>
</organism>
<sequence length="84" mass="9147">MNGVCQGAQLFAIGRSVNNTGHDTLNIIDICQLIADFIHQYLIAKQFFHRSVTADNGGIIGQRIFNPCTQKALSHGTLGSIKHP</sequence>
<gene>
    <name evidence="1" type="ORF">SDC9_201830</name>
</gene>
<protein>
    <submittedName>
        <fullName evidence="1">Uncharacterized protein</fullName>
    </submittedName>
</protein>
<accession>A0A645IRZ9</accession>